<accession>A0AAE3IXD0</accession>
<dbReference type="RefSeq" id="WP_263952714.1">
    <property type="nucleotide sequence ID" value="NZ_JAOYFC010000001.1"/>
</dbReference>
<reference evidence="2" key="1">
    <citation type="submission" date="2022-10" db="EMBL/GenBank/DDBJ databases">
        <authorList>
            <person name="Yue Y."/>
        </authorList>
    </citation>
    <scope>NUCLEOTIDE SEQUENCE</scope>
    <source>
        <strain evidence="2">Z654</strain>
    </source>
</reference>
<protein>
    <submittedName>
        <fullName evidence="2">DUF2087 domain-containing protein</fullName>
    </submittedName>
</protein>
<comment type="caution">
    <text evidence="2">The sequence shown here is derived from an EMBL/GenBank/DDBJ whole genome shotgun (WGS) entry which is preliminary data.</text>
</comment>
<dbReference type="InterPro" id="IPR018656">
    <property type="entry name" value="DUF2087"/>
</dbReference>
<gene>
    <name evidence="2" type="ORF">OH136_04880</name>
</gene>
<dbReference type="Proteomes" id="UP001208041">
    <property type="component" value="Unassembled WGS sequence"/>
</dbReference>
<evidence type="ECO:0000313" key="2">
    <source>
        <dbReference type="EMBL" id="MCV6823885.1"/>
    </source>
</evidence>
<keyword evidence="3" id="KW-1185">Reference proteome</keyword>
<organism evidence="2 3">
    <name type="scientific">Halocynthiibacter halioticoli</name>
    <dbReference type="NCBI Taxonomy" id="2986804"/>
    <lineage>
        <taxon>Bacteria</taxon>
        <taxon>Pseudomonadati</taxon>
        <taxon>Pseudomonadota</taxon>
        <taxon>Alphaproteobacteria</taxon>
        <taxon>Rhodobacterales</taxon>
        <taxon>Paracoccaceae</taxon>
        <taxon>Halocynthiibacter</taxon>
    </lineage>
</organism>
<evidence type="ECO:0000313" key="3">
    <source>
        <dbReference type="Proteomes" id="UP001208041"/>
    </source>
</evidence>
<name>A0AAE3IXD0_9RHOB</name>
<dbReference type="EMBL" id="JAOYFC010000001">
    <property type="protein sequence ID" value="MCV6823885.1"/>
    <property type="molecule type" value="Genomic_DNA"/>
</dbReference>
<dbReference type="Pfam" id="PF09860">
    <property type="entry name" value="DUF2087"/>
    <property type="match status" value="1"/>
</dbReference>
<evidence type="ECO:0000259" key="1">
    <source>
        <dbReference type="Pfam" id="PF09860"/>
    </source>
</evidence>
<proteinExistence type="predicted"/>
<sequence>MSNAPIPLAVADISKLTRAISKQLKDNEETPSHLSMMNIVARAAGFRNYQHLKAAQTAQARVDTPVVPEDIDFKLVGKCLRNFDDDGTMLRWPSRRAQQDLAIWSFWSAIPAATLLQEKEINAILNARHAFNDAPILRRTMIGKKMLTRNNDGTDYLRIEQEPPAEARELIRLLKALRIAAP</sequence>
<feature type="domain" description="DUF2087" evidence="1">
    <location>
        <begin position="90"/>
        <end position="158"/>
    </location>
</feature>
<dbReference type="AlphaFoldDB" id="A0AAE3IXD0"/>